<dbReference type="Proteomes" id="UP000176770">
    <property type="component" value="Unassembled WGS sequence"/>
</dbReference>
<evidence type="ECO:0000313" key="1">
    <source>
        <dbReference type="EMBL" id="OGZ61848.1"/>
    </source>
</evidence>
<sequence length="133" mass="15715">MKRPHLKKPYSVLYPELSYDIVGVCFEVHNELGRYLKEQQYCDAIEKRLLDKNISFERECAIPHLFEGERARRNIVDFLIEGKIILEIKATDLLTKKDYYQVKGYLSSADKRLGVIINFRDKVIKPKRILNKI</sequence>
<evidence type="ECO:0008006" key="3">
    <source>
        <dbReference type="Google" id="ProtNLM"/>
    </source>
</evidence>
<organism evidence="1 2">
    <name type="scientific">Candidatus Spechtbacteria bacterium RIFCSPLOWO2_12_FULL_38_22</name>
    <dbReference type="NCBI Taxonomy" id="1802165"/>
    <lineage>
        <taxon>Bacteria</taxon>
        <taxon>Candidatus Spechtiibacteriota</taxon>
    </lineage>
</organism>
<dbReference type="STRING" id="1802165.A3F94_00345"/>
<dbReference type="AlphaFoldDB" id="A0A1G2HJ01"/>
<reference evidence="1 2" key="1">
    <citation type="journal article" date="2016" name="Nat. Commun.">
        <title>Thousands of microbial genomes shed light on interconnected biogeochemical processes in an aquifer system.</title>
        <authorList>
            <person name="Anantharaman K."/>
            <person name="Brown C.T."/>
            <person name="Hug L.A."/>
            <person name="Sharon I."/>
            <person name="Castelle C.J."/>
            <person name="Probst A.J."/>
            <person name="Thomas B.C."/>
            <person name="Singh A."/>
            <person name="Wilkins M.J."/>
            <person name="Karaoz U."/>
            <person name="Brodie E.L."/>
            <person name="Williams K.H."/>
            <person name="Hubbard S.S."/>
            <person name="Banfield J.F."/>
        </authorList>
    </citation>
    <scope>NUCLEOTIDE SEQUENCE [LARGE SCALE GENOMIC DNA]</scope>
</reference>
<accession>A0A1G2HJ01</accession>
<dbReference type="Pfam" id="PF13366">
    <property type="entry name" value="PDDEXK_3"/>
    <property type="match status" value="1"/>
</dbReference>
<proteinExistence type="predicted"/>
<dbReference type="NCBIfam" id="TIGR04256">
    <property type="entry name" value="GxxExxY"/>
    <property type="match status" value="1"/>
</dbReference>
<name>A0A1G2HJ01_9BACT</name>
<dbReference type="EMBL" id="MHOK01000015">
    <property type="protein sequence ID" value="OGZ61848.1"/>
    <property type="molecule type" value="Genomic_DNA"/>
</dbReference>
<comment type="caution">
    <text evidence="1">The sequence shown here is derived from an EMBL/GenBank/DDBJ whole genome shotgun (WGS) entry which is preliminary data.</text>
</comment>
<gene>
    <name evidence="1" type="ORF">A3F94_00345</name>
</gene>
<protein>
    <recommendedName>
        <fullName evidence="3">GxxExxY protein</fullName>
    </recommendedName>
</protein>
<evidence type="ECO:0000313" key="2">
    <source>
        <dbReference type="Proteomes" id="UP000176770"/>
    </source>
</evidence>
<dbReference type="InterPro" id="IPR026350">
    <property type="entry name" value="GxxExxY"/>
</dbReference>